<dbReference type="OrthoDB" id="5119193at2"/>
<dbReference type="Proteomes" id="UP000031928">
    <property type="component" value="Chromosome"/>
</dbReference>
<dbReference type="AlphaFoldDB" id="A0A0B6TF11"/>
<evidence type="ECO:0000256" key="1">
    <source>
        <dbReference type="SAM" id="Phobius"/>
    </source>
</evidence>
<evidence type="ECO:0000313" key="3">
    <source>
        <dbReference type="Proteomes" id="UP000031928"/>
    </source>
</evidence>
<dbReference type="HOGENOM" id="CLU_989425_0_0_11"/>
<gene>
    <name evidence="2" type="ORF">B840_04840</name>
</gene>
<evidence type="ECO:0000313" key="2">
    <source>
        <dbReference type="EMBL" id="AJK68587.1"/>
    </source>
</evidence>
<proteinExistence type="predicted"/>
<sequence length="281" mass="31396">MIGPFKKSVEQRSSGWLKAGHWANEWWPRVALGLVTIAAIVISAFPSWKISFFGCELFARHILALLSALLLIIGGIGSIKHGKSLAEAESNKALYKDLANSYRNDVHEILKFSLTKLVAECDLLDGDYCKSDVRVTLYCHDKERRDFIPAARISGNPLFEEQGRDRYPDDIGIISLGWQKGVASLQSNAKTSDEWIQEQEEEWNLPRETAEKISMQSKSMVAVKLVHHGNAIGVAVAESTTKSRVPARLHKQIKEAEWFDPVARLLTTVRPSLLPHISKGP</sequence>
<organism evidence="2 3">
    <name type="scientific">Corynebacterium marinum DSM 44953</name>
    <dbReference type="NCBI Taxonomy" id="1224162"/>
    <lineage>
        <taxon>Bacteria</taxon>
        <taxon>Bacillati</taxon>
        <taxon>Actinomycetota</taxon>
        <taxon>Actinomycetes</taxon>
        <taxon>Mycobacteriales</taxon>
        <taxon>Corynebacteriaceae</taxon>
        <taxon>Corynebacterium</taxon>
    </lineage>
</organism>
<protein>
    <submittedName>
        <fullName evidence="2">Uncharacterized protein</fullName>
    </submittedName>
</protein>
<keyword evidence="1" id="KW-0812">Transmembrane</keyword>
<keyword evidence="1" id="KW-1133">Transmembrane helix</keyword>
<feature type="transmembrane region" description="Helical" evidence="1">
    <location>
        <begin position="57"/>
        <end position="79"/>
    </location>
</feature>
<accession>A0A0B6TF11</accession>
<dbReference type="EMBL" id="CP007790">
    <property type="protein sequence ID" value="AJK68587.1"/>
    <property type="molecule type" value="Genomic_DNA"/>
</dbReference>
<dbReference type="KEGG" id="cmq:B840_04840"/>
<reference evidence="2 3" key="1">
    <citation type="submission" date="2014-05" db="EMBL/GenBank/DDBJ databases">
        <title>Complete genome sequence of Corynebacterium marinum DSM 44953.</title>
        <authorList>
            <person name="Schaffert L."/>
            <person name="Albersmeier A."/>
            <person name="Kalinowski J."/>
            <person name="Ruckert C."/>
        </authorList>
    </citation>
    <scope>NUCLEOTIDE SEQUENCE [LARGE SCALE GENOMIC DNA]</scope>
    <source>
        <strain evidence="2 3">DSM 44953</strain>
    </source>
</reference>
<dbReference type="RefSeq" id="WP_156971844.1">
    <property type="nucleotide sequence ID" value="NZ_CP007790.1"/>
</dbReference>
<keyword evidence="1" id="KW-0472">Membrane</keyword>
<feature type="transmembrane region" description="Helical" evidence="1">
    <location>
        <begin position="26"/>
        <end position="45"/>
    </location>
</feature>
<keyword evidence="3" id="KW-1185">Reference proteome</keyword>
<name>A0A0B6TF11_9CORY</name>